<dbReference type="AlphaFoldDB" id="A0A1H3KTQ1"/>
<gene>
    <name evidence="1" type="ORF">SAMN04487946_12224</name>
</gene>
<reference evidence="2" key="1">
    <citation type="submission" date="2016-10" db="EMBL/GenBank/DDBJ databases">
        <authorList>
            <person name="Varghese N."/>
            <person name="Submissions S."/>
        </authorList>
    </citation>
    <scope>NUCLEOTIDE SEQUENCE [LARGE SCALE GENOMIC DNA]</scope>
    <source>
        <strain evidence="2">CGMCC 1.10118</strain>
    </source>
</reference>
<dbReference type="OrthoDB" id="320886at2157"/>
<proteinExistence type="predicted"/>
<dbReference type="Proteomes" id="UP000199170">
    <property type="component" value="Unassembled WGS sequence"/>
</dbReference>
<organism evidence="1 2">
    <name type="scientific">Halobellus clavatus</name>
    <dbReference type="NCBI Taxonomy" id="660517"/>
    <lineage>
        <taxon>Archaea</taxon>
        <taxon>Methanobacteriati</taxon>
        <taxon>Methanobacteriota</taxon>
        <taxon>Stenosarchaea group</taxon>
        <taxon>Halobacteria</taxon>
        <taxon>Halobacteriales</taxon>
        <taxon>Haloferacaceae</taxon>
        <taxon>Halobellus</taxon>
    </lineage>
</organism>
<evidence type="ECO:0000313" key="2">
    <source>
        <dbReference type="Proteomes" id="UP000199170"/>
    </source>
</evidence>
<dbReference type="STRING" id="660517.SAMN04487946_12224"/>
<name>A0A1H3KTQ1_9EURY</name>
<evidence type="ECO:0000313" key="1">
    <source>
        <dbReference type="EMBL" id="SDY55491.1"/>
    </source>
</evidence>
<keyword evidence="2" id="KW-1185">Reference proteome</keyword>
<protein>
    <submittedName>
        <fullName evidence="1">Uncharacterized protein</fullName>
    </submittedName>
</protein>
<sequence>MHSPPPDSPDRTSDRLVEIIETLETRGIEDDDYNLQDWVDVDALLQLLTSSKGDVSVRFTVQNVELITTPDDIRVPAEGSSNPDES</sequence>
<accession>A0A1H3KTQ1</accession>
<dbReference type="EMBL" id="FNPB01000022">
    <property type="protein sequence ID" value="SDY55491.1"/>
    <property type="molecule type" value="Genomic_DNA"/>
</dbReference>